<keyword evidence="4" id="KW-0997">Cell inner membrane</keyword>
<dbReference type="InterPro" id="IPR037185">
    <property type="entry name" value="EmrE-like"/>
</dbReference>
<dbReference type="PANTHER" id="PTHR30561:SF9">
    <property type="entry name" value="4-AMINO-4-DEOXY-L-ARABINOSE-PHOSPHOUNDECAPRENOL FLIPPASE SUBUNIT ARNF-RELATED"/>
    <property type="match status" value="1"/>
</dbReference>
<feature type="domain" description="EamA" evidence="12">
    <location>
        <begin position="52"/>
        <end position="119"/>
    </location>
</feature>
<dbReference type="GeneID" id="41329837"/>
<evidence type="ECO:0000256" key="4">
    <source>
        <dbReference type="ARBA" id="ARBA00022519"/>
    </source>
</evidence>
<feature type="transmembrane region" description="Helical" evidence="11">
    <location>
        <begin position="75"/>
        <end position="96"/>
    </location>
</feature>
<keyword evidence="2" id="KW-1003">Cell membrane</keyword>
<dbReference type="AlphaFoldDB" id="A0A5B9DBI4"/>
<comment type="subcellular location">
    <subcellularLocation>
        <location evidence="1">Cell membrane</location>
        <topology evidence="1">Multi-pass membrane protein</topology>
    </subcellularLocation>
</comment>
<reference evidence="13 14" key="2">
    <citation type="journal article" date="2024" name="Int. J. Syst. Evol. Microbiol.">
        <title>Promethearchaeum syntrophicum gen. nov., sp. nov., an anaerobic, obligately syntrophic archaeon, the first isolate of the lineage 'Asgard' archaea, and proposal of the new archaeal phylum Promethearchaeota phyl. nov. and kingdom Promethearchaeati regn. nov.</title>
        <authorList>
            <person name="Imachi H."/>
            <person name="Nobu M.K."/>
            <person name="Kato S."/>
            <person name="Takaki Y."/>
            <person name="Miyazaki M."/>
            <person name="Miyata M."/>
            <person name="Ogawara M."/>
            <person name="Saito Y."/>
            <person name="Sakai S."/>
            <person name="Tahara Y.O."/>
            <person name="Takano Y."/>
            <person name="Tasumi E."/>
            <person name="Uematsu K."/>
            <person name="Yoshimura T."/>
            <person name="Itoh T."/>
            <person name="Ohkuma M."/>
            <person name="Takai K."/>
        </authorList>
    </citation>
    <scope>NUCLEOTIDE SEQUENCE [LARGE SCALE GENOMIC DNA]</scope>
    <source>
        <strain evidence="13 14">MK-D1</strain>
    </source>
</reference>
<dbReference type="GO" id="GO:0022857">
    <property type="term" value="F:transmembrane transporter activity"/>
    <property type="evidence" value="ECO:0007669"/>
    <property type="project" value="InterPro"/>
</dbReference>
<evidence type="ECO:0000256" key="1">
    <source>
        <dbReference type="ARBA" id="ARBA00004651"/>
    </source>
</evidence>
<evidence type="ECO:0000259" key="12">
    <source>
        <dbReference type="Pfam" id="PF00892"/>
    </source>
</evidence>
<keyword evidence="3" id="KW-0444">Lipid biosynthesis</keyword>
<evidence type="ECO:0000256" key="11">
    <source>
        <dbReference type="SAM" id="Phobius"/>
    </source>
</evidence>
<gene>
    <name evidence="13" type="ORF">DSAG12_01844</name>
</gene>
<dbReference type="GO" id="GO:0005886">
    <property type="term" value="C:plasma membrane"/>
    <property type="evidence" value="ECO:0007669"/>
    <property type="project" value="UniProtKB-SubCell"/>
</dbReference>
<dbReference type="Pfam" id="PF00892">
    <property type="entry name" value="EamA"/>
    <property type="match status" value="1"/>
</dbReference>
<keyword evidence="5" id="KW-0441">Lipid A biosynthesis</keyword>
<feature type="transmembrane region" description="Helical" evidence="11">
    <location>
        <begin position="102"/>
        <end position="123"/>
    </location>
</feature>
<keyword evidence="10 11" id="KW-0472">Membrane</keyword>
<evidence type="ECO:0000256" key="7">
    <source>
        <dbReference type="ARBA" id="ARBA00022985"/>
    </source>
</evidence>
<reference evidence="13 14" key="1">
    <citation type="journal article" date="2020" name="Nature">
        <title>Isolation of an archaeon at the prokaryote-eukaryote interface.</title>
        <authorList>
            <person name="Imachi H."/>
            <person name="Nobu M.K."/>
            <person name="Nakahara N."/>
            <person name="Morono Y."/>
            <person name="Ogawara M."/>
            <person name="Takaki Y."/>
            <person name="Takano Y."/>
            <person name="Uematsu K."/>
            <person name="Ikuta T."/>
            <person name="Ito M."/>
            <person name="Matsui Y."/>
            <person name="Miyazaki M."/>
            <person name="Murata K."/>
            <person name="Saito Y."/>
            <person name="Sakai S."/>
            <person name="Song C."/>
            <person name="Tasumi E."/>
            <person name="Yamanaka Y."/>
            <person name="Yamaguchi T."/>
            <person name="Kamagata Y."/>
            <person name="Tamaki H."/>
            <person name="Takai K."/>
        </authorList>
    </citation>
    <scope>NUCLEOTIDE SEQUENCE [LARGE SCALE GENOMIC DNA]</scope>
    <source>
        <strain evidence="13 14">MK-D1</strain>
    </source>
</reference>
<evidence type="ECO:0000313" key="14">
    <source>
        <dbReference type="Proteomes" id="UP000321408"/>
    </source>
</evidence>
<evidence type="ECO:0000256" key="10">
    <source>
        <dbReference type="ARBA" id="ARBA00023136"/>
    </source>
</evidence>
<dbReference type="Proteomes" id="UP000321408">
    <property type="component" value="Chromosome"/>
</dbReference>
<evidence type="ECO:0000256" key="3">
    <source>
        <dbReference type="ARBA" id="ARBA00022516"/>
    </source>
</evidence>
<dbReference type="InterPro" id="IPR000390">
    <property type="entry name" value="Small_drug/metabolite_transptr"/>
</dbReference>
<dbReference type="Gene3D" id="1.10.3730.20">
    <property type="match status" value="1"/>
</dbReference>
<evidence type="ECO:0000256" key="2">
    <source>
        <dbReference type="ARBA" id="ARBA00022475"/>
    </source>
</evidence>
<keyword evidence="9" id="KW-0443">Lipid metabolism</keyword>
<dbReference type="GO" id="GO:0006629">
    <property type="term" value="P:lipid metabolic process"/>
    <property type="evidence" value="ECO:0007669"/>
    <property type="project" value="UniProtKB-KW"/>
</dbReference>
<dbReference type="EMBL" id="CP042905">
    <property type="protein sequence ID" value="QEE16016.1"/>
    <property type="molecule type" value="Genomic_DNA"/>
</dbReference>
<keyword evidence="8 11" id="KW-1133">Transmembrane helix</keyword>
<sequence>MKKSKKSYNKEYILILVPVTLQVLGTTFGKIGASNISIEDFQIIQFFNFFTIIACIVLVLRGFIWLFVLKKFDLAFAYPFMSLSYIFILFISHFYFNEDINTYKIIGSVLITLGTFFLSIGELKKNIMVPKKKEVKI</sequence>
<dbReference type="KEGG" id="psyt:DSAG12_01844"/>
<keyword evidence="7" id="KW-0448">Lipopolysaccharide biosynthesis</keyword>
<evidence type="ECO:0000313" key="13">
    <source>
        <dbReference type="EMBL" id="QEE16016.1"/>
    </source>
</evidence>
<evidence type="ECO:0000256" key="6">
    <source>
        <dbReference type="ARBA" id="ARBA00022692"/>
    </source>
</evidence>
<dbReference type="InterPro" id="IPR000620">
    <property type="entry name" value="EamA_dom"/>
</dbReference>
<organism evidence="13 14">
    <name type="scientific">Promethearchaeum syntrophicum</name>
    <dbReference type="NCBI Taxonomy" id="2594042"/>
    <lineage>
        <taxon>Archaea</taxon>
        <taxon>Promethearchaeati</taxon>
        <taxon>Promethearchaeota</taxon>
        <taxon>Promethearchaeia</taxon>
        <taxon>Promethearchaeales</taxon>
        <taxon>Promethearchaeaceae</taxon>
        <taxon>Promethearchaeum</taxon>
    </lineage>
</organism>
<feature type="transmembrane region" description="Helical" evidence="11">
    <location>
        <begin position="12"/>
        <end position="31"/>
    </location>
</feature>
<evidence type="ECO:0000256" key="8">
    <source>
        <dbReference type="ARBA" id="ARBA00022989"/>
    </source>
</evidence>
<dbReference type="SUPFAM" id="SSF103481">
    <property type="entry name" value="Multidrug resistance efflux transporter EmrE"/>
    <property type="match status" value="1"/>
</dbReference>
<name>A0A5B9DBI4_9ARCH</name>
<dbReference type="RefSeq" id="WP_147662907.1">
    <property type="nucleotide sequence ID" value="NZ_CP042905.2"/>
</dbReference>
<proteinExistence type="predicted"/>
<keyword evidence="14" id="KW-1185">Reference proteome</keyword>
<keyword evidence="6 11" id="KW-0812">Transmembrane</keyword>
<protein>
    <submittedName>
        <fullName evidence="13">EamA family transporter</fullName>
    </submittedName>
</protein>
<evidence type="ECO:0000256" key="5">
    <source>
        <dbReference type="ARBA" id="ARBA00022556"/>
    </source>
</evidence>
<feature type="transmembrane region" description="Helical" evidence="11">
    <location>
        <begin position="43"/>
        <end position="68"/>
    </location>
</feature>
<dbReference type="PANTHER" id="PTHR30561">
    <property type="entry name" value="SMR FAMILY PROTON-DEPENDENT DRUG EFFLUX TRANSPORTER SUGE"/>
    <property type="match status" value="1"/>
</dbReference>
<evidence type="ECO:0000256" key="9">
    <source>
        <dbReference type="ARBA" id="ARBA00023098"/>
    </source>
</evidence>
<accession>A0A5B9DBI4</accession>